<accession>A0A834P2I2</accession>
<keyword evidence="2" id="KW-1185">Reference proteome</keyword>
<dbReference type="EMBL" id="JACSDY010000006">
    <property type="protein sequence ID" value="KAF7425615.1"/>
    <property type="molecule type" value="Genomic_DNA"/>
</dbReference>
<comment type="caution">
    <text evidence="1">The sequence shown here is derived from an EMBL/GenBank/DDBJ whole genome shotgun (WGS) entry which is preliminary data.</text>
</comment>
<proteinExistence type="predicted"/>
<dbReference type="Proteomes" id="UP000600918">
    <property type="component" value="Unassembled WGS sequence"/>
</dbReference>
<protein>
    <submittedName>
        <fullName evidence="1">Uncharacterized protein</fullName>
    </submittedName>
</protein>
<dbReference type="AlphaFoldDB" id="A0A834P2I2"/>
<name>A0A834P2I2_VESPE</name>
<sequence>MPSNDPDTLNPLPSSVFLYETQSATVATIGSQVLVLLPFNDDSIRRPSVFGERIDVQRYVDTNTCLKTSSRTYRKVSSYFLGSLDSSNPPPRSSFLHRRLPKIDLIKGTHSRYGGRTMAKLDPADTPVIMTNRRTACNMLKRRSNRHPDRRCDFTPGRSLMSPGEYLMRSSGDSSGRSFSLDDEKRDASQVFLGLQPLNNATLKAQGILLLLLQHSKVLADERK</sequence>
<organism evidence="1 2">
    <name type="scientific">Vespula pensylvanica</name>
    <name type="common">Western yellow jacket</name>
    <name type="synonym">Wasp</name>
    <dbReference type="NCBI Taxonomy" id="30213"/>
    <lineage>
        <taxon>Eukaryota</taxon>
        <taxon>Metazoa</taxon>
        <taxon>Ecdysozoa</taxon>
        <taxon>Arthropoda</taxon>
        <taxon>Hexapoda</taxon>
        <taxon>Insecta</taxon>
        <taxon>Pterygota</taxon>
        <taxon>Neoptera</taxon>
        <taxon>Endopterygota</taxon>
        <taxon>Hymenoptera</taxon>
        <taxon>Apocrita</taxon>
        <taxon>Aculeata</taxon>
        <taxon>Vespoidea</taxon>
        <taxon>Vespidae</taxon>
        <taxon>Vespinae</taxon>
        <taxon>Vespula</taxon>
    </lineage>
</organism>
<evidence type="ECO:0000313" key="1">
    <source>
        <dbReference type="EMBL" id="KAF7425615.1"/>
    </source>
</evidence>
<evidence type="ECO:0000313" key="2">
    <source>
        <dbReference type="Proteomes" id="UP000600918"/>
    </source>
</evidence>
<reference evidence="1" key="1">
    <citation type="journal article" date="2020" name="G3 (Bethesda)">
        <title>High-Quality Assemblies for Three Invasive Social Wasps from the &lt;i&gt;Vespula&lt;/i&gt; Genus.</title>
        <authorList>
            <person name="Harrop T.W.R."/>
            <person name="Guhlin J."/>
            <person name="McLaughlin G.M."/>
            <person name="Permina E."/>
            <person name="Stockwell P."/>
            <person name="Gilligan J."/>
            <person name="Le Lec M.F."/>
            <person name="Gruber M.A.M."/>
            <person name="Quinn O."/>
            <person name="Lovegrove M."/>
            <person name="Duncan E.J."/>
            <person name="Remnant E.J."/>
            <person name="Van Eeckhoven J."/>
            <person name="Graham B."/>
            <person name="Knapp R.A."/>
            <person name="Langford K.W."/>
            <person name="Kronenberg Z."/>
            <person name="Press M.O."/>
            <person name="Eacker S.M."/>
            <person name="Wilson-Rankin E.E."/>
            <person name="Purcell J."/>
            <person name="Lester P.J."/>
            <person name="Dearden P.K."/>
        </authorList>
    </citation>
    <scope>NUCLEOTIDE SEQUENCE</scope>
    <source>
        <strain evidence="1">Volc-1</strain>
    </source>
</reference>
<gene>
    <name evidence="1" type="ORF">H0235_008053</name>
</gene>